<dbReference type="Gene3D" id="2.170.15.10">
    <property type="entry name" value="Proaerolysin, chain A, domain 3"/>
    <property type="match status" value="1"/>
</dbReference>
<name>A0A136IPB3_9PEZI</name>
<accession>A0A136IPB3</accession>
<reference evidence="5" key="1">
    <citation type="submission" date="2016-02" db="EMBL/GenBank/DDBJ databases">
        <title>Draft genome sequence of Microdochium bolleyi, a fungal endophyte of beachgrass.</title>
        <authorList>
            <consortium name="DOE Joint Genome Institute"/>
            <person name="David A.S."/>
            <person name="May G."/>
            <person name="Haridas S."/>
            <person name="Lim J."/>
            <person name="Wang M."/>
            <person name="Labutti K."/>
            <person name="Lipzen A."/>
            <person name="Barry K."/>
            <person name="Grigoriev I.V."/>
        </authorList>
    </citation>
    <scope>NUCLEOTIDE SEQUENCE [LARGE SCALE GENOMIC DNA]</scope>
    <source>
        <strain evidence="5">J235TASD1</strain>
    </source>
</reference>
<gene>
    <name evidence="4" type="ORF">Micbo1qcDRAFT_179807</name>
</gene>
<organism evidence="4 5">
    <name type="scientific">Microdochium bolleyi</name>
    <dbReference type="NCBI Taxonomy" id="196109"/>
    <lineage>
        <taxon>Eukaryota</taxon>
        <taxon>Fungi</taxon>
        <taxon>Dikarya</taxon>
        <taxon>Ascomycota</taxon>
        <taxon>Pezizomycotina</taxon>
        <taxon>Sordariomycetes</taxon>
        <taxon>Xylariomycetidae</taxon>
        <taxon>Xylariales</taxon>
        <taxon>Microdochiaceae</taxon>
        <taxon>Microdochium</taxon>
    </lineage>
</organism>
<keyword evidence="2" id="KW-0732">Signal</keyword>
<evidence type="ECO:0000256" key="2">
    <source>
        <dbReference type="SAM" id="SignalP"/>
    </source>
</evidence>
<sequence length="379" mass="40291">MKFSLVALAGLAAQALAASWPDTMIQPLHFVGGDGGDDFSFVGADGVTVSKIRVFRKNSLVGLRVDFSDGTSQSIGNTDRESKEYKFDAARSEHIKAMSLWGNGVGTRTGRIRFETSTGGVFDFGQDTTGQSEFPIEVGSGILIGIEGKAAKEIDNMAGVFLKPMIKVFYDQVEYSNFDARAGLVVKSLDEQVARFGEVNVTHTFKSERTFASSRTWSKSFSSTLGAGATFTAGVPEVGQVALSTQWSITESSDHSETETFTRNIGWSVTVRVEKEEDSALCTAKISEGKLDLEWTGRLNMIVDAGQGVAGETWQGPARGRVTNIDSSRTEAVCRPLNEIEAVPSASAVPAPPAASPAPPAAAPAKRGYVGGGSRRVAV</sequence>
<evidence type="ECO:0000256" key="1">
    <source>
        <dbReference type="SAM" id="MobiDB-lite"/>
    </source>
</evidence>
<evidence type="ECO:0000313" key="4">
    <source>
        <dbReference type="EMBL" id="KXJ86549.1"/>
    </source>
</evidence>
<feature type="compositionally biased region" description="Gly residues" evidence="1">
    <location>
        <begin position="369"/>
        <end position="379"/>
    </location>
</feature>
<keyword evidence="5" id="KW-1185">Reference proteome</keyword>
<dbReference type="SUPFAM" id="SSF51101">
    <property type="entry name" value="Mannose-binding lectins"/>
    <property type="match status" value="1"/>
</dbReference>
<dbReference type="Gene3D" id="2.100.10.30">
    <property type="entry name" value="Jacalin-like lectin domain"/>
    <property type="match status" value="1"/>
</dbReference>
<feature type="region of interest" description="Disordered" evidence="1">
    <location>
        <begin position="347"/>
        <end position="379"/>
    </location>
</feature>
<dbReference type="InterPro" id="IPR001229">
    <property type="entry name" value="Jacalin-like_lectin_dom"/>
</dbReference>
<dbReference type="SUPFAM" id="SSF56973">
    <property type="entry name" value="Aerolisin/ETX pore-forming domain"/>
    <property type="match status" value="1"/>
</dbReference>
<proteinExistence type="predicted"/>
<dbReference type="InParanoid" id="A0A136IPB3"/>
<feature type="chain" id="PRO_5007292942" description="Jacalin-type lectin domain-containing protein" evidence="2">
    <location>
        <begin position="18"/>
        <end position="379"/>
    </location>
</feature>
<feature type="signal peptide" evidence="2">
    <location>
        <begin position="1"/>
        <end position="17"/>
    </location>
</feature>
<dbReference type="CDD" id="cd20231">
    <property type="entry name" value="PFM_jacalin-like"/>
    <property type="match status" value="1"/>
</dbReference>
<protein>
    <recommendedName>
        <fullName evidence="3">Jacalin-type lectin domain-containing protein</fullName>
    </recommendedName>
</protein>
<dbReference type="EMBL" id="KQ964267">
    <property type="protein sequence ID" value="KXJ86549.1"/>
    <property type="molecule type" value="Genomic_DNA"/>
</dbReference>
<evidence type="ECO:0000313" key="5">
    <source>
        <dbReference type="Proteomes" id="UP000070501"/>
    </source>
</evidence>
<feature type="compositionally biased region" description="Pro residues" evidence="1">
    <location>
        <begin position="350"/>
        <end position="362"/>
    </location>
</feature>
<dbReference type="Pfam" id="PF01419">
    <property type="entry name" value="Jacalin"/>
    <property type="match status" value="1"/>
</dbReference>
<dbReference type="SMART" id="SM00915">
    <property type="entry name" value="Jacalin"/>
    <property type="match status" value="1"/>
</dbReference>
<dbReference type="OrthoDB" id="4758433at2759"/>
<dbReference type="AlphaFoldDB" id="A0A136IPB3"/>
<evidence type="ECO:0000259" key="3">
    <source>
        <dbReference type="PROSITE" id="PS51752"/>
    </source>
</evidence>
<feature type="domain" description="Jacalin-type lectin" evidence="3">
    <location>
        <begin position="25"/>
        <end position="164"/>
    </location>
</feature>
<dbReference type="Proteomes" id="UP000070501">
    <property type="component" value="Unassembled WGS sequence"/>
</dbReference>
<dbReference type="InterPro" id="IPR036404">
    <property type="entry name" value="Jacalin-like_lectin_dom_sf"/>
</dbReference>
<dbReference type="PROSITE" id="PS51752">
    <property type="entry name" value="JACALIN_LECTIN"/>
    <property type="match status" value="1"/>
</dbReference>